<evidence type="ECO:0000313" key="5">
    <source>
        <dbReference type="EMBL" id="SHF44300.1"/>
    </source>
</evidence>
<dbReference type="RefSeq" id="WP_139279205.1">
    <property type="nucleotide sequence ID" value="NZ_FQVL01000032.1"/>
</dbReference>
<dbReference type="Proteomes" id="UP000184476">
    <property type="component" value="Unassembled WGS sequence"/>
</dbReference>
<feature type="domain" description="Carrier" evidence="4">
    <location>
        <begin position="155"/>
        <end position="229"/>
    </location>
</feature>
<feature type="non-terminal residue" evidence="5">
    <location>
        <position position="1"/>
    </location>
</feature>
<name>A0A1M5BPF7_9BACL</name>
<sequence>ELYLGGESLAKGYYGQPEQTAERWIEHPQWGRLYRTGDRVRYRWDGELEFLGRFDHQISLRGFRIELGEIEACLLRHPQIQEAVVEVWEERLVAYLVGDTVEGEAMRQWVKQRLPEYMVPRFYEWLPALPITPNGKVDRKALPEPAWEGEVTFVAARNEIEARLVHIWQEILQQPQIGIQDNFFACGGDSILSIQVVARAQREGLRLTPKQLFEHQTIAELAPYVQQQPQVAAEQGLVEGTVPFSPIQQWFWEQAIPNRNHWNQSLLLLWKETAIPDALQAALQAVIEQHDALRLRIVEEESVHQSIEAELPFTWVDLRGQPEEWQQQRIEQIADQAQQQLDLTKGPIQRMIYFQLGDQPDRLLWILHHWMVDAVSWRILLEDFQQAYQQATQQQPIQLPAKTSSWKDWIAQLQQYAQTQQVQKELPYWKQQVESITALPVDHPEGENRQAHLQMKVRTFTKEQTEALLRESTKAYRTQVTDLLLTAWAQTVQKWTASDICHLHLEGHGREEISEQLDLSRTVGWFTSLYPLKLDISEAETMGDAIKGVKEQIRAIPHKGLGYGLLQTWGKESSLTTAPKPEVSFNYLGQVDGTWSGDLLLGMAPEARGEMVDPTSERAHRIDLLGMVVAGRFQLTLQYSEQQYEQQTMDWLIQTYMEQLQQLITHCCS</sequence>
<dbReference type="Gene3D" id="3.30.300.30">
    <property type="match status" value="1"/>
</dbReference>
<dbReference type="SMART" id="SM00823">
    <property type="entry name" value="PKS_PP"/>
    <property type="match status" value="1"/>
</dbReference>
<dbReference type="InterPro" id="IPR025110">
    <property type="entry name" value="AMP-bd_C"/>
</dbReference>
<dbReference type="Gene3D" id="3.30.559.30">
    <property type="entry name" value="Nonribosomal peptide synthetase, condensation domain"/>
    <property type="match status" value="1"/>
</dbReference>
<comment type="cofactor">
    <cofactor evidence="1">
        <name>pantetheine 4'-phosphate</name>
        <dbReference type="ChEBI" id="CHEBI:47942"/>
    </cofactor>
</comment>
<accession>A0A1M5BPF7</accession>
<dbReference type="PROSITE" id="PS50075">
    <property type="entry name" value="CARRIER"/>
    <property type="match status" value="1"/>
</dbReference>
<proteinExistence type="predicted"/>
<dbReference type="PANTHER" id="PTHR45398:SF1">
    <property type="entry name" value="ENZYME, PUTATIVE (JCVI)-RELATED"/>
    <property type="match status" value="1"/>
</dbReference>
<dbReference type="Pfam" id="PF00550">
    <property type="entry name" value="PP-binding"/>
    <property type="match status" value="1"/>
</dbReference>
<keyword evidence="6" id="KW-1185">Reference proteome</keyword>
<dbReference type="AlphaFoldDB" id="A0A1M5BPF7"/>
<dbReference type="SUPFAM" id="SSF52777">
    <property type="entry name" value="CoA-dependent acyltransferases"/>
    <property type="match status" value="2"/>
</dbReference>
<evidence type="ECO:0000256" key="3">
    <source>
        <dbReference type="ARBA" id="ARBA00022553"/>
    </source>
</evidence>
<dbReference type="Pfam" id="PF13193">
    <property type="entry name" value="AMP-binding_C"/>
    <property type="match status" value="1"/>
</dbReference>
<dbReference type="Gene3D" id="3.30.559.10">
    <property type="entry name" value="Chloramphenicol acetyltransferase-like domain"/>
    <property type="match status" value="1"/>
</dbReference>
<dbReference type="GO" id="GO:0008610">
    <property type="term" value="P:lipid biosynthetic process"/>
    <property type="evidence" value="ECO:0007669"/>
    <property type="project" value="UniProtKB-ARBA"/>
</dbReference>
<dbReference type="SUPFAM" id="SSF56801">
    <property type="entry name" value="Acetyl-CoA synthetase-like"/>
    <property type="match status" value="1"/>
</dbReference>
<organism evidence="5 6">
    <name type="scientific">Seinonella peptonophila</name>
    <dbReference type="NCBI Taxonomy" id="112248"/>
    <lineage>
        <taxon>Bacteria</taxon>
        <taxon>Bacillati</taxon>
        <taxon>Bacillota</taxon>
        <taxon>Bacilli</taxon>
        <taxon>Bacillales</taxon>
        <taxon>Thermoactinomycetaceae</taxon>
        <taxon>Seinonella</taxon>
    </lineage>
</organism>
<dbReference type="PANTHER" id="PTHR45398">
    <property type="match status" value="1"/>
</dbReference>
<protein>
    <submittedName>
        <fullName evidence="5">Non-ribosomal peptide synthase domain TIGR01720</fullName>
    </submittedName>
</protein>
<evidence type="ECO:0000259" key="4">
    <source>
        <dbReference type="PROSITE" id="PS50075"/>
    </source>
</evidence>
<dbReference type="CDD" id="cd19534">
    <property type="entry name" value="E_NRPS"/>
    <property type="match status" value="1"/>
</dbReference>
<dbReference type="FunFam" id="1.10.1200.10:FF:000005">
    <property type="entry name" value="Nonribosomal peptide synthetase 1"/>
    <property type="match status" value="1"/>
</dbReference>
<dbReference type="GO" id="GO:0003824">
    <property type="term" value="F:catalytic activity"/>
    <property type="evidence" value="ECO:0007669"/>
    <property type="project" value="InterPro"/>
</dbReference>
<dbReference type="NCBIfam" id="TIGR01720">
    <property type="entry name" value="NRPS-para261"/>
    <property type="match status" value="1"/>
</dbReference>
<feature type="non-terminal residue" evidence="5">
    <location>
        <position position="669"/>
    </location>
</feature>
<dbReference type="InterPro" id="IPR009081">
    <property type="entry name" value="PP-bd_ACP"/>
</dbReference>
<dbReference type="InterPro" id="IPR010060">
    <property type="entry name" value="NRPS_synth"/>
</dbReference>
<evidence type="ECO:0000256" key="2">
    <source>
        <dbReference type="ARBA" id="ARBA00022450"/>
    </source>
</evidence>
<dbReference type="Gene3D" id="1.10.1200.10">
    <property type="entry name" value="ACP-like"/>
    <property type="match status" value="1"/>
</dbReference>
<dbReference type="InterPro" id="IPR001242">
    <property type="entry name" value="Condensation_dom"/>
</dbReference>
<gene>
    <name evidence="5" type="ORF">SAMN05444392_1321</name>
</gene>
<dbReference type="PROSITE" id="PS00012">
    <property type="entry name" value="PHOSPHOPANTETHEINE"/>
    <property type="match status" value="1"/>
</dbReference>
<dbReference type="InterPro" id="IPR006162">
    <property type="entry name" value="Ppantetheine_attach_site"/>
</dbReference>
<evidence type="ECO:0000313" key="6">
    <source>
        <dbReference type="Proteomes" id="UP000184476"/>
    </source>
</evidence>
<dbReference type="InterPro" id="IPR036736">
    <property type="entry name" value="ACP-like_sf"/>
</dbReference>
<dbReference type="OrthoDB" id="9765680at2"/>
<reference evidence="5 6" key="1">
    <citation type="submission" date="2016-11" db="EMBL/GenBank/DDBJ databases">
        <authorList>
            <person name="Jaros S."/>
            <person name="Januszkiewicz K."/>
            <person name="Wedrychowicz H."/>
        </authorList>
    </citation>
    <scope>NUCLEOTIDE SEQUENCE [LARGE SCALE GENOMIC DNA]</scope>
    <source>
        <strain evidence="5 6">DSM 44666</strain>
    </source>
</reference>
<keyword evidence="3" id="KW-0597">Phosphoprotein</keyword>
<dbReference type="Pfam" id="PF00668">
    <property type="entry name" value="Condensation"/>
    <property type="match status" value="1"/>
</dbReference>
<dbReference type="STRING" id="112248.SAMN05444392_1321"/>
<dbReference type="InterPro" id="IPR020806">
    <property type="entry name" value="PKS_PP-bd"/>
</dbReference>
<dbReference type="Gene3D" id="3.40.50.12780">
    <property type="entry name" value="N-terminal domain of ligase-like"/>
    <property type="match status" value="1"/>
</dbReference>
<dbReference type="GO" id="GO:0031177">
    <property type="term" value="F:phosphopantetheine binding"/>
    <property type="evidence" value="ECO:0007669"/>
    <property type="project" value="InterPro"/>
</dbReference>
<dbReference type="InterPro" id="IPR042099">
    <property type="entry name" value="ANL_N_sf"/>
</dbReference>
<dbReference type="InterPro" id="IPR045851">
    <property type="entry name" value="AMP-bd_C_sf"/>
</dbReference>
<dbReference type="SUPFAM" id="SSF47336">
    <property type="entry name" value="ACP-like"/>
    <property type="match status" value="1"/>
</dbReference>
<dbReference type="InterPro" id="IPR023213">
    <property type="entry name" value="CAT-like_dom_sf"/>
</dbReference>
<dbReference type="EMBL" id="FQVL01000032">
    <property type="protein sequence ID" value="SHF44300.1"/>
    <property type="molecule type" value="Genomic_DNA"/>
</dbReference>
<evidence type="ECO:0000256" key="1">
    <source>
        <dbReference type="ARBA" id="ARBA00001957"/>
    </source>
</evidence>
<keyword evidence="2" id="KW-0596">Phosphopantetheine</keyword>